<gene>
    <name evidence="3" type="ORF">PHACADRAFT_188294</name>
</gene>
<dbReference type="GeneID" id="18910484"/>
<dbReference type="InParanoid" id="K5WKR2"/>
<protein>
    <submittedName>
        <fullName evidence="3">Uncharacterized protein</fullName>
    </submittedName>
</protein>
<accession>K5WKR2</accession>
<dbReference type="OrthoDB" id="2757511at2759"/>
<evidence type="ECO:0000256" key="1">
    <source>
        <dbReference type="SAM" id="MobiDB-lite"/>
    </source>
</evidence>
<evidence type="ECO:0000313" key="3">
    <source>
        <dbReference type="EMBL" id="EKM50822.1"/>
    </source>
</evidence>
<proteinExistence type="predicted"/>
<dbReference type="KEGG" id="pco:PHACADRAFT_188294"/>
<dbReference type="EMBL" id="JH930478">
    <property type="protein sequence ID" value="EKM50822.1"/>
    <property type="molecule type" value="Genomic_DNA"/>
</dbReference>
<sequence length="305" mass="31911">MPRRRTVHGAVANGSTVTFPFNGTGITFFGTVSVPSPGVELSVSSFVMDSDTPNEVLVTAPLPTETMYHHAWYTSPPLRDGPHTLVVTALNTNANDIIWFDYLEYVPSEASPVSPVSPSPPSSATITSTGSVGGPVLQTSAPSNSSATPSALPIATHKAADLGTILPAALVPATVLSLLLGVFFLRCRRRREGRHHLTREHALNQDDPCGSAISGHFYVVSAMIGHEAALGEAYTATAPISTYTLMRRPMSESLFRGSDGGSVVLPTTYATSGAASSTVGHASEASGTKYEEGPPAYGDLLLEVS</sequence>
<dbReference type="AlphaFoldDB" id="K5WKR2"/>
<keyword evidence="2" id="KW-0472">Membrane</keyword>
<dbReference type="HOGENOM" id="CLU_077192_0_0_1"/>
<organism evidence="3 4">
    <name type="scientific">Phanerochaete carnosa (strain HHB-10118-sp)</name>
    <name type="common">White-rot fungus</name>
    <name type="synonym">Peniophora carnosa</name>
    <dbReference type="NCBI Taxonomy" id="650164"/>
    <lineage>
        <taxon>Eukaryota</taxon>
        <taxon>Fungi</taxon>
        <taxon>Dikarya</taxon>
        <taxon>Basidiomycota</taxon>
        <taxon>Agaricomycotina</taxon>
        <taxon>Agaricomycetes</taxon>
        <taxon>Polyporales</taxon>
        <taxon>Phanerochaetaceae</taxon>
        <taxon>Phanerochaete</taxon>
    </lineage>
</organism>
<keyword evidence="4" id="KW-1185">Reference proteome</keyword>
<feature type="region of interest" description="Disordered" evidence="1">
    <location>
        <begin position="111"/>
        <end position="148"/>
    </location>
</feature>
<name>K5WKR2_PHACS</name>
<evidence type="ECO:0000313" key="4">
    <source>
        <dbReference type="Proteomes" id="UP000008370"/>
    </source>
</evidence>
<keyword evidence="2" id="KW-0812">Transmembrane</keyword>
<evidence type="ECO:0000256" key="2">
    <source>
        <dbReference type="SAM" id="Phobius"/>
    </source>
</evidence>
<dbReference type="Proteomes" id="UP000008370">
    <property type="component" value="Unassembled WGS sequence"/>
</dbReference>
<reference evidence="3 4" key="1">
    <citation type="journal article" date="2012" name="BMC Genomics">
        <title>Comparative genomics of the white-rot fungi, Phanerochaete carnosa and P. chrysosporium, to elucidate the genetic basis of the distinct wood types they colonize.</title>
        <authorList>
            <person name="Suzuki H."/>
            <person name="MacDonald J."/>
            <person name="Syed K."/>
            <person name="Salamov A."/>
            <person name="Hori C."/>
            <person name="Aerts A."/>
            <person name="Henrissat B."/>
            <person name="Wiebenga A."/>
            <person name="vanKuyk P.A."/>
            <person name="Barry K."/>
            <person name="Lindquist E."/>
            <person name="LaButti K."/>
            <person name="Lapidus A."/>
            <person name="Lucas S."/>
            <person name="Coutinho P."/>
            <person name="Gong Y."/>
            <person name="Samejima M."/>
            <person name="Mahadevan R."/>
            <person name="Abou-Zaid M."/>
            <person name="de Vries R.P."/>
            <person name="Igarashi K."/>
            <person name="Yadav J.S."/>
            <person name="Grigoriev I.V."/>
            <person name="Master E.R."/>
        </authorList>
    </citation>
    <scope>NUCLEOTIDE SEQUENCE [LARGE SCALE GENOMIC DNA]</scope>
    <source>
        <strain evidence="3 4">HHB-10118-sp</strain>
    </source>
</reference>
<dbReference type="RefSeq" id="XP_007401082.1">
    <property type="nucleotide sequence ID" value="XM_007401020.1"/>
</dbReference>
<feature type="transmembrane region" description="Helical" evidence="2">
    <location>
        <begin position="165"/>
        <end position="185"/>
    </location>
</feature>
<keyword evidence="2" id="KW-1133">Transmembrane helix</keyword>
<dbReference type="Gene3D" id="2.60.120.260">
    <property type="entry name" value="Galactose-binding domain-like"/>
    <property type="match status" value="1"/>
</dbReference>
<feature type="compositionally biased region" description="Low complexity" evidence="1">
    <location>
        <begin position="139"/>
        <end position="148"/>
    </location>
</feature>